<dbReference type="PANTHER" id="PTHR11276">
    <property type="entry name" value="DNA POLYMERASE TYPE-X FAMILY MEMBER"/>
    <property type="match status" value="1"/>
</dbReference>
<evidence type="ECO:0000256" key="4">
    <source>
        <dbReference type="ARBA" id="ARBA00022695"/>
    </source>
</evidence>
<dbReference type="Pfam" id="PF10391">
    <property type="entry name" value="DNA_pol_lambd_f"/>
    <property type="match status" value="1"/>
</dbReference>
<dbReference type="InterPro" id="IPR029398">
    <property type="entry name" value="PolB_thumb"/>
</dbReference>
<evidence type="ECO:0000256" key="5">
    <source>
        <dbReference type="ARBA" id="ARBA00022723"/>
    </source>
</evidence>
<dbReference type="SMART" id="SM00483">
    <property type="entry name" value="POLXc"/>
    <property type="match status" value="1"/>
</dbReference>
<accession>A0AA35LXI6</accession>
<keyword evidence="7 11" id="KW-0239">DNA-directed DNA polymerase</keyword>
<proteinExistence type="inferred from homology"/>
<dbReference type="Pfam" id="PF14792">
    <property type="entry name" value="DNA_pol_B_palm"/>
    <property type="match status" value="1"/>
</dbReference>
<evidence type="ECO:0000256" key="11">
    <source>
        <dbReference type="RuleBase" id="RU366014"/>
    </source>
</evidence>
<comment type="subcellular location">
    <subcellularLocation>
        <location evidence="1 11">Nucleus</location>
    </subcellularLocation>
</comment>
<dbReference type="Gene3D" id="1.10.150.20">
    <property type="entry name" value="5' to 3' exonuclease, C-terminal subdomain"/>
    <property type="match status" value="1"/>
</dbReference>
<organism evidence="14 15">
    <name type="scientific">Clonostachys chloroleuca</name>
    <dbReference type="NCBI Taxonomy" id="1926264"/>
    <lineage>
        <taxon>Eukaryota</taxon>
        <taxon>Fungi</taxon>
        <taxon>Dikarya</taxon>
        <taxon>Ascomycota</taxon>
        <taxon>Pezizomycotina</taxon>
        <taxon>Sordariomycetes</taxon>
        <taxon>Hypocreomycetidae</taxon>
        <taxon>Hypocreales</taxon>
        <taxon>Bionectriaceae</taxon>
        <taxon>Clonostachys</taxon>
    </lineage>
</organism>
<dbReference type="FunFam" id="1.10.150.20:FF:000010">
    <property type="entry name" value="DNA polymerase lambda"/>
    <property type="match status" value="1"/>
</dbReference>
<dbReference type="FunFam" id="1.10.150.110:FF:000005">
    <property type="entry name" value="DNA polymerase POL4"/>
    <property type="match status" value="1"/>
</dbReference>
<dbReference type="Gene3D" id="3.30.460.10">
    <property type="entry name" value="Beta Polymerase, domain 2"/>
    <property type="match status" value="1"/>
</dbReference>
<dbReference type="SUPFAM" id="SSF47802">
    <property type="entry name" value="DNA polymerase beta, N-terminal domain-like"/>
    <property type="match status" value="1"/>
</dbReference>
<dbReference type="SUPFAM" id="SSF81585">
    <property type="entry name" value="PsbU/PolX domain-like"/>
    <property type="match status" value="1"/>
</dbReference>
<feature type="domain" description="DNA-directed DNA polymerase X" evidence="13">
    <location>
        <begin position="234"/>
        <end position="589"/>
    </location>
</feature>
<dbReference type="InterPro" id="IPR043519">
    <property type="entry name" value="NT_sf"/>
</dbReference>
<dbReference type="InterPro" id="IPR019843">
    <property type="entry name" value="DNA_pol-X_BS"/>
</dbReference>
<feature type="region of interest" description="Disordered" evidence="12">
    <location>
        <begin position="151"/>
        <end position="211"/>
    </location>
</feature>
<feature type="region of interest" description="Disordered" evidence="12">
    <location>
        <begin position="67"/>
        <end position="112"/>
    </location>
</feature>
<dbReference type="Pfam" id="PF14791">
    <property type="entry name" value="DNA_pol_B_thumb"/>
    <property type="match status" value="1"/>
</dbReference>
<evidence type="ECO:0000259" key="13">
    <source>
        <dbReference type="SMART" id="SM00483"/>
    </source>
</evidence>
<keyword evidence="15" id="KW-1185">Reference proteome</keyword>
<dbReference type="Gene3D" id="3.30.210.10">
    <property type="entry name" value="DNA polymerase, thumb domain"/>
    <property type="match status" value="1"/>
</dbReference>
<dbReference type="Proteomes" id="UP001160390">
    <property type="component" value="Unassembled WGS sequence"/>
</dbReference>
<dbReference type="PRINTS" id="PR00870">
    <property type="entry name" value="DNAPOLXBETA"/>
</dbReference>
<comment type="caution">
    <text evidence="14">The sequence shown here is derived from an EMBL/GenBank/DDBJ whole genome shotgun (WGS) entry which is preliminary data.</text>
</comment>
<evidence type="ECO:0000313" key="15">
    <source>
        <dbReference type="Proteomes" id="UP001160390"/>
    </source>
</evidence>
<evidence type="ECO:0000313" key="14">
    <source>
        <dbReference type="EMBL" id="CAI6084718.1"/>
    </source>
</evidence>
<dbReference type="InterPro" id="IPR010996">
    <property type="entry name" value="HHH_MUS81"/>
</dbReference>
<comment type="function">
    <text evidence="11">DNA polymerase that functions in several pathways of DNA repair. Involved in base excision repair (BER) responsible for repair of lesions that give rise to abasic (AP) sites in DNA. Also contributes to DNA double-strand break repair by non-homologous end joining and homologous recombination. Has both template-dependent and template-independent (terminal transferase) DNA polymerase activities. Has also a 5'-deoxyribose-5-phosphate lyase (dRP lyase) activity.</text>
</comment>
<evidence type="ECO:0000256" key="1">
    <source>
        <dbReference type="ARBA" id="ARBA00004123"/>
    </source>
</evidence>
<dbReference type="GO" id="GO:0046872">
    <property type="term" value="F:metal ion binding"/>
    <property type="evidence" value="ECO:0007669"/>
    <property type="project" value="UniProtKB-UniRule"/>
</dbReference>
<dbReference type="GO" id="GO:0003677">
    <property type="term" value="F:DNA binding"/>
    <property type="evidence" value="ECO:0007669"/>
    <property type="project" value="UniProtKB-UniRule"/>
</dbReference>
<evidence type="ECO:0000256" key="7">
    <source>
        <dbReference type="ARBA" id="ARBA00022932"/>
    </source>
</evidence>
<dbReference type="PANTHER" id="PTHR11276:SF29">
    <property type="entry name" value="DNA POLYMERASE TYPE-X FAMILY PROTEIN POL4"/>
    <property type="match status" value="1"/>
</dbReference>
<dbReference type="InterPro" id="IPR037160">
    <property type="entry name" value="DNA_Pol_thumb_sf"/>
</dbReference>
<feature type="compositionally biased region" description="Basic and acidic residues" evidence="12">
    <location>
        <begin position="74"/>
        <end position="84"/>
    </location>
</feature>
<dbReference type="InterPro" id="IPR028207">
    <property type="entry name" value="DNA_pol_B_palm_palm"/>
</dbReference>
<dbReference type="PROSITE" id="PS00522">
    <property type="entry name" value="DNA_POLYMERASE_X"/>
    <property type="match status" value="1"/>
</dbReference>
<dbReference type="EC" id="2.7.7.7" evidence="11"/>
<keyword evidence="6 11" id="KW-0227">DNA damage</keyword>
<keyword evidence="5" id="KW-0479">Metal-binding</keyword>
<dbReference type="FunFam" id="3.30.210.10:FF:000005">
    <property type="entry name" value="DNA polymerase IV"/>
    <property type="match status" value="1"/>
</dbReference>
<evidence type="ECO:0000256" key="12">
    <source>
        <dbReference type="SAM" id="MobiDB-lite"/>
    </source>
</evidence>
<keyword evidence="3 11" id="KW-0808">Transferase</keyword>
<sequence>MALEIPPTYLLSTNLEPDQLQQLEGQIPSLARDINDAHIVLGKISRRERALFELRRLKLLTEEVPVTSEQAGDYDERKEDDSPRPKRRRLSSPLPGNAGVNLNRDQGGGISTSDDTIMVVKLAWWLESQEQGALLPIEDYVLYRGRKLPAAQTSSPISVKSMVSDRIRSSPVGKSSSSRLPGTAEQFGPHRHRRVTSQPPPLPRETTSEHDVPLPSIPDFLHTTYSCQRPTPGNPPNAGFIKELKEVRTLRLLQGDQIGVRAYSSSIAALSAYPHLLQTATEVGKLPGCGAKIAELYQQWKDRGTLQEIEEGRSNDKLRVLKLFYDIWGVGDTTARDFYNRGWRDLDDIVEHGWDTLSRVQQIGVKYYDELQQKIPRSEVEAIGEVILAHAREIDAGFQMAIVGGYRRGSAESGDVDVILSHADAAATLHFISKILVRLEQSGHVTHTLTLSTRNSERGQAPLPWRGEGRKGSGFDTLDKAMVVWQDPKPRGQDEEAAPHRRVDIIVSPWRTAGCAMLGWSGGTTFERDLRRYCKAELGLKFDSSGIRSRRDGSWVDLEGDGSAPDMEAAERRVFEGLKLPWRRPEERCTG</sequence>
<dbReference type="Pfam" id="PF14716">
    <property type="entry name" value="HHH_8"/>
    <property type="match status" value="1"/>
</dbReference>
<dbReference type="CDD" id="cd00141">
    <property type="entry name" value="NT_POLXc"/>
    <property type="match status" value="1"/>
</dbReference>
<evidence type="ECO:0000256" key="10">
    <source>
        <dbReference type="ARBA" id="ARBA00049244"/>
    </source>
</evidence>
<dbReference type="InterPro" id="IPR018944">
    <property type="entry name" value="DNA_pol_lambd_fingers_domain"/>
</dbReference>
<evidence type="ECO:0000256" key="9">
    <source>
        <dbReference type="ARBA" id="ARBA00023242"/>
    </source>
</evidence>
<keyword evidence="4 11" id="KW-0548">Nucleotidyltransferase</keyword>
<comment type="catalytic activity">
    <reaction evidence="10 11">
        <text>DNA(n) + a 2'-deoxyribonucleoside 5'-triphosphate = DNA(n+1) + diphosphate</text>
        <dbReference type="Rhea" id="RHEA:22508"/>
        <dbReference type="Rhea" id="RHEA-COMP:17339"/>
        <dbReference type="Rhea" id="RHEA-COMP:17340"/>
        <dbReference type="ChEBI" id="CHEBI:33019"/>
        <dbReference type="ChEBI" id="CHEBI:61560"/>
        <dbReference type="ChEBI" id="CHEBI:173112"/>
        <dbReference type="EC" id="2.7.7.7"/>
    </reaction>
</comment>
<evidence type="ECO:0000256" key="2">
    <source>
        <dbReference type="ARBA" id="ARBA00008323"/>
    </source>
</evidence>
<keyword evidence="9 11" id="KW-0539">Nucleus</keyword>
<dbReference type="Gene3D" id="1.10.150.110">
    <property type="entry name" value="DNA polymerase beta, N-terminal domain-like"/>
    <property type="match status" value="1"/>
</dbReference>
<gene>
    <name evidence="14" type="ORF">CCHLO57077_00005001</name>
</gene>
<evidence type="ECO:0000256" key="8">
    <source>
        <dbReference type="ARBA" id="ARBA00023204"/>
    </source>
</evidence>
<reference evidence="14" key="1">
    <citation type="submission" date="2023-01" db="EMBL/GenBank/DDBJ databases">
        <authorList>
            <person name="Piombo E."/>
        </authorList>
    </citation>
    <scope>NUCLEOTIDE SEQUENCE</scope>
</reference>
<comment type="similarity">
    <text evidence="2 11">Belongs to the DNA polymerase type-X family.</text>
</comment>
<dbReference type="InterPro" id="IPR002008">
    <property type="entry name" value="DNA_pol_X_beta-like"/>
</dbReference>
<dbReference type="InterPro" id="IPR022312">
    <property type="entry name" value="DNA_pol_X"/>
</dbReference>
<dbReference type="GO" id="GO:0003887">
    <property type="term" value="F:DNA-directed DNA polymerase activity"/>
    <property type="evidence" value="ECO:0007669"/>
    <property type="project" value="UniProtKB-UniRule"/>
</dbReference>
<feature type="compositionally biased region" description="Low complexity" evidence="12">
    <location>
        <begin position="169"/>
        <end position="178"/>
    </location>
</feature>
<keyword evidence="8 11" id="KW-0234">DNA repair</keyword>
<dbReference type="InterPro" id="IPR027421">
    <property type="entry name" value="DNA_pol_lamdba_lyase_dom_sf"/>
</dbReference>
<dbReference type="SUPFAM" id="SSF81301">
    <property type="entry name" value="Nucleotidyltransferase"/>
    <property type="match status" value="1"/>
</dbReference>
<dbReference type="InterPro" id="IPR002054">
    <property type="entry name" value="DNA-dir_DNA_pol_X"/>
</dbReference>
<evidence type="ECO:0000256" key="6">
    <source>
        <dbReference type="ARBA" id="ARBA00022763"/>
    </source>
</evidence>
<dbReference type="PRINTS" id="PR00869">
    <property type="entry name" value="DNAPOLX"/>
</dbReference>
<evidence type="ECO:0000256" key="3">
    <source>
        <dbReference type="ARBA" id="ARBA00022679"/>
    </source>
</evidence>
<dbReference type="EMBL" id="CABFNP030000754">
    <property type="protein sequence ID" value="CAI6084718.1"/>
    <property type="molecule type" value="Genomic_DNA"/>
</dbReference>
<dbReference type="AlphaFoldDB" id="A0AA35LXI6"/>
<dbReference type="GO" id="GO:0006303">
    <property type="term" value="P:double-strand break repair via nonhomologous end joining"/>
    <property type="evidence" value="ECO:0007669"/>
    <property type="project" value="TreeGrafter"/>
</dbReference>
<protein>
    <recommendedName>
        <fullName evidence="11">DNA polymerase</fullName>
        <ecNumber evidence="11">2.7.7.7</ecNumber>
    </recommendedName>
</protein>
<dbReference type="GO" id="GO:0005634">
    <property type="term" value="C:nucleus"/>
    <property type="evidence" value="ECO:0007669"/>
    <property type="project" value="UniProtKB-SubCell"/>
</dbReference>
<name>A0AA35LXI6_9HYPO</name>